<dbReference type="Pfam" id="PF03403">
    <property type="entry name" value="PAF-AH_p_II"/>
    <property type="match status" value="2"/>
</dbReference>
<proteinExistence type="predicted"/>
<dbReference type="AlphaFoldDB" id="A0A5N8WLR2"/>
<dbReference type="InterPro" id="IPR029058">
    <property type="entry name" value="AB_hydrolase_fold"/>
</dbReference>
<dbReference type="EMBL" id="VMNX01000011">
    <property type="protein sequence ID" value="MPY48209.1"/>
    <property type="molecule type" value="Genomic_DNA"/>
</dbReference>
<evidence type="ECO:0000313" key="5">
    <source>
        <dbReference type="EMBL" id="MPY48209.1"/>
    </source>
</evidence>
<gene>
    <name evidence="5" type="ORF">FPZ41_06305</name>
</gene>
<dbReference type="Gene3D" id="3.40.50.1820">
    <property type="entry name" value="alpha/beta hydrolase"/>
    <property type="match status" value="1"/>
</dbReference>
<evidence type="ECO:0000256" key="1">
    <source>
        <dbReference type="ARBA" id="ARBA00022801"/>
    </source>
</evidence>
<reference evidence="5 6" key="1">
    <citation type="submission" date="2019-09" db="EMBL/GenBank/DDBJ databases">
        <authorList>
            <person name="Duangmal K."/>
            <person name="Teo W.F.A."/>
            <person name="Lipun K."/>
        </authorList>
    </citation>
    <scope>NUCLEOTIDE SEQUENCE [LARGE SCALE GENOMIC DNA]</scope>
    <source>
        <strain evidence="5 6">K1PN6</strain>
    </source>
</reference>
<keyword evidence="6" id="KW-1185">Reference proteome</keyword>
<organism evidence="5 6">
    <name type="scientific">Streptomyces acidicola</name>
    <dbReference type="NCBI Taxonomy" id="2596892"/>
    <lineage>
        <taxon>Bacteria</taxon>
        <taxon>Bacillati</taxon>
        <taxon>Actinomycetota</taxon>
        <taxon>Actinomycetes</taxon>
        <taxon>Kitasatosporales</taxon>
        <taxon>Streptomycetaceae</taxon>
        <taxon>Streptomyces</taxon>
    </lineage>
</organism>
<accession>A0A5N8WLR2</accession>
<keyword evidence="2" id="KW-0442">Lipid degradation</keyword>
<keyword evidence="4" id="KW-0732">Signal</keyword>
<evidence type="ECO:0000256" key="3">
    <source>
        <dbReference type="ARBA" id="ARBA00023098"/>
    </source>
</evidence>
<comment type="caution">
    <text evidence="5">The sequence shown here is derived from an EMBL/GenBank/DDBJ whole genome shotgun (WGS) entry which is preliminary data.</text>
</comment>
<feature type="signal peptide" evidence="4">
    <location>
        <begin position="1"/>
        <end position="27"/>
    </location>
</feature>
<keyword evidence="1 5" id="KW-0378">Hydrolase</keyword>
<sequence>MNRLPRGATAALLGLSLALLGTGTAHPVPAPAGVSTAGESDRVRLELPRPTGPLAVGRDTLHLVDTDRPDPWVSEAGARELMVSLYYPARSGRGPTAPYMTTGEARAFLEDRDVAEVVPAETLSGTRTHARPGATPLRGKFPLVVLSPGFTVNRSTLTSLAEELAGRGYVVAAVDHAYESVGTTFPGNRLLTCVACDKLPELGYGAVARGRARDVSFVLDQLTDRFPAWRYARMIDPARIGMAGHSIGGASAASAMMGDQRMRAGVNLDGSFFDPVPTGGLGGRPFMVLGAGVEDTSWVRDWPNLDGWKRWLAVSGSGHFTFTDIPVLADQLGLLPPEEPLSGDRSQQITRRYVAAFFDLHLKGVSRPLLDRPSPEYPEVVFHRTN</sequence>
<dbReference type="GO" id="GO:0003847">
    <property type="term" value="F:1-alkyl-2-acetylglycerophosphocholine esterase activity"/>
    <property type="evidence" value="ECO:0007669"/>
    <property type="project" value="TreeGrafter"/>
</dbReference>
<evidence type="ECO:0000256" key="4">
    <source>
        <dbReference type="SAM" id="SignalP"/>
    </source>
</evidence>
<dbReference type="PANTHER" id="PTHR10272">
    <property type="entry name" value="PLATELET-ACTIVATING FACTOR ACETYLHYDROLASE"/>
    <property type="match status" value="1"/>
</dbReference>
<dbReference type="SUPFAM" id="SSF53474">
    <property type="entry name" value="alpha/beta-Hydrolases"/>
    <property type="match status" value="1"/>
</dbReference>
<protein>
    <submittedName>
        <fullName evidence="5">Alpha/beta hydrolase</fullName>
    </submittedName>
</protein>
<feature type="chain" id="PRO_5024313836" evidence="4">
    <location>
        <begin position="28"/>
        <end position="386"/>
    </location>
</feature>
<dbReference type="RefSeq" id="WP_152859913.1">
    <property type="nucleotide sequence ID" value="NZ_VMNX01000011.1"/>
</dbReference>
<evidence type="ECO:0000313" key="6">
    <source>
        <dbReference type="Proteomes" id="UP000373149"/>
    </source>
</evidence>
<dbReference type="GO" id="GO:0016042">
    <property type="term" value="P:lipid catabolic process"/>
    <property type="evidence" value="ECO:0007669"/>
    <property type="project" value="UniProtKB-KW"/>
</dbReference>
<name>A0A5N8WLR2_9ACTN</name>
<evidence type="ECO:0000256" key="2">
    <source>
        <dbReference type="ARBA" id="ARBA00022963"/>
    </source>
</evidence>
<keyword evidence="3" id="KW-0443">Lipid metabolism</keyword>
<dbReference type="PANTHER" id="PTHR10272:SF0">
    <property type="entry name" value="PLATELET-ACTIVATING FACTOR ACETYLHYDROLASE"/>
    <property type="match status" value="1"/>
</dbReference>
<dbReference type="Proteomes" id="UP000373149">
    <property type="component" value="Unassembled WGS sequence"/>
</dbReference>